<feature type="domain" description="C-type lectin" evidence="1">
    <location>
        <begin position="37"/>
        <end position="156"/>
    </location>
</feature>
<comment type="caution">
    <text evidence="2">The sequence shown here is derived from an EMBL/GenBank/DDBJ whole genome shotgun (WGS) entry which is preliminary data.</text>
</comment>
<dbReference type="Pfam" id="PF00059">
    <property type="entry name" value="Lectin_C"/>
    <property type="match status" value="1"/>
</dbReference>
<keyword evidence="3" id="KW-1185">Reference proteome</keyword>
<dbReference type="SMART" id="SM00034">
    <property type="entry name" value="CLECT"/>
    <property type="match status" value="1"/>
</dbReference>
<dbReference type="PANTHER" id="PTHR22801">
    <property type="entry name" value="LITHOSTATHINE"/>
    <property type="match status" value="1"/>
</dbReference>
<dbReference type="InterPro" id="IPR016187">
    <property type="entry name" value="CTDL_fold"/>
</dbReference>
<dbReference type="InterPro" id="IPR016186">
    <property type="entry name" value="C-type_lectin-like/link_sf"/>
</dbReference>
<protein>
    <recommendedName>
        <fullName evidence="1">C-type lectin domain-containing protein</fullName>
    </recommendedName>
</protein>
<dbReference type="Gene3D" id="3.10.100.10">
    <property type="entry name" value="Mannose-Binding Protein A, subunit A"/>
    <property type="match status" value="1"/>
</dbReference>
<organism evidence="2 3">
    <name type="scientific">Patella caerulea</name>
    <name type="common">Rayed Mediterranean limpet</name>
    <dbReference type="NCBI Taxonomy" id="87958"/>
    <lineage>
        <taxon>Eukaryota</taxon>
        <taxon>Metazoa</taxon>
        <taxon>Spiralia</taxon>
        <taxon>Lophotrochozoa</taxon>
        <taxon>Mollusca</taxon>
        <taxon>Gastropoda</taxon>
        <taxon>Patellogastropoda</taxon>
        <taxon>Patelloidea</taxon>
        <taxon>Patellidae</taxon>
        <taxon>Patella</taxon>
    </lineage>
</organism>
<dbReference type="PROSITE" id="PS50041">
    <property type="entry name" value="C_TYPE_LECTIN_2"/>
    <property type="match status" value="1"/>
</dbReference>
<dbReference type="InterPro" id="IPR050801">
    <property type="entry name" value="Ca-Dep_Lectins_ImmuneDev"/>
</dbReference>
<dbReference type="InterPro" id="IPR001304">
    <property type="entry name" value="C-type_lectin-like"/>
</dbReference>
<evidence type="ECO:0000313" key="3">
    <source>
        <dbReference type="Proteomes" id="UP001347796"/>
    </source>
</evidence>
<dbReference type="Proteomes" id="UP001347796">
    <property type="component" value="Unassembled WGS sequence"/>
</dbReference>
<proteinExistence type="predicted"/>
<dbReference type="CDD" id="cd00037">
    <property type="entry name" value="CLECT"/>
    <property type="match status" value="1"/>
</dbReference>
<dbReference type="SUPFAM" id="SSF56436">
    <property type="entry name" value="C-type lectin-like"/>
    <property type="match status" value="1"/>
</dbReference>
<dbReference type="EMBL" id="JAZGQO010000010">
    <property type="protein sequence ID" value="KAK6177356.1"/>
    <property type="molecule type" value="Genomic_DNA"/>
</dbReference>
<name>A0AAN8PS33_PATCE</name>
<dbReference type="AlphaFoldDB" id="A0AAN8PS33"/>
<dbReference type="PANTHER" id="PTHR22801:SF63">
    <property type="entry name" value="C-TYPE LECTIN DOMAIN-CONTAINING PROTEIN"/>
    <property type="match status" value="1"/>
</dbReference>
<sequence length="158" mass="18462">MCYLHRYVYDETSPTQISNTTYYVSPLRACPNTYALKSGFCFRIYWTEKNFYDARTVCQADGGDLVIFDSQEKTDTIIQDLIPSKRYVFGMFNIQSDKSFDLVDGRTSADFPFRFWKPNRPDGPFDIPLCGSLNHNSYGYYWTDSDCNFKRTIICEVK</sequence>
<evidence type="ECO:0000313" key="2">
    <source>
        <dbReference type="EMBL" id="KAK6177356.1"/>
    </source>
</evidence>
<reference evidence="2 3" key="1">
    <citation type="submission" date="2024-01" db="EMBL/GenBank/DDBJ databases">
        <title>The genome of the rayed Mediterranean limpet Patella caerulea (Linnaeus, 1758).</title>
        <authorList>
            <person name="Anh-Thu Weber A."/>
            <person name="Halstead-Nussloch G."/>
        </authorList>
    </citation>
    <scope>NUCLEOTIDE SEQUENCE [LARGE SCALE GENOMIC DNA]</scope>
    <source>
        <strain evidence="2">AATW-2023a</strain>
        <tissue evidence="2">Whole specimen</tissue>
    </source>
</reference>
<gene>
    <name evidence="2" type="ORF">SNE40_015474</name>
</gene>
<accession>A0AAN8PS33</accession>
<evidence type="ECO:0000259" key="1">
    <source>
        <dbReference type="PROSITE" id="PS50041"/>
    </source>
</evidence>